<dbReference type="Proteomes" id="UP000219281">
    <property type="component" value="Unassembled WGS sequence"/>
</dbReference>
<dbReference type="AlphaFoldDB" id="A0A286A0K1"/>
<keyword evidence="2" id="KW-1185">Reference proteome</keyword>
<gene>
    <name evidence="1" type="ORF">SAMN06297358_2427</name>
</gene>
<proteinExistence type="predicted"/>
<accession>A0A286A0K1</accession>
<organism evidence="1 2">
    <name type="scientific">Pedobacter xixiisoli</name>
    <dbReference type="NCBI Taxonomy" id="1476464"/>
    <lineage>
        <taxon>Bacteria</taxon>
        <taxon>Pseudomonadati</taxon>
        <taxon>Bacteroidota</taxon>
        <taxon>Sphingobacteriia</taxon>
        <taxon>Sphingobacteriales</taxon>
        <taxon>Sphingobacteriaceae</taxon>
        <taxon>Pedobacter</taxon>
    </lineage>
</organism>
<dbReference type="EMBL" id="OCMT01000002">
    <property type="protein sequence ID" value="SOD15433.1"/>
    <property type="molecule type" value="Genomic_DNA"/>
</dbReference>
<sequence length="86" mass="9878">MFLCIFVKVENKKSRVMTTFSFEIEQSEVSKLKAVLKAFGVKKMKIKDDESELSKEEFEEKIEKAKSGSGTILKTKKDIDSFFDSL</sequence>
<name>A0A286A0K1_9SPHI</name>
<evidence type="ECO:0000313" key="1">
    <source>
        <dbReference type="EMBL" id="SOD15433.1"/>
    </source>
</evidence>
<evidence type="ECO:0000313" key="2">
    <source>
        <dbReference type="Proteomes" id="UP000219281"/>
    </source>
</evidence>
<reference evidence="2" key="1">
    <citation type="submission" date="2017-09" db="EMBL/GenBank/DDBJ databases">
        <authorList>
            <person name="Varghese N."/>
            <person name="Submissions S."/>
        </authorList>
    </citation>
    <scope>NUCLEOTIDE SEQUENCE [LARGE SCALE GENOMIC DNA]</scope>
    <source>
        <strain evidence="2">CGMCC 1.12803</strain>
    </source>
</reference>
<protein>
    <submittedName>
        <fullName evidence="1">Uncharacterized protein</fullName>
    </submittedName>
</protein>